<feature type="transmembrane region" description="Helical" evidence="6">
    <location>
        <begin position="6"/>
        <end position="29"/>
    </location>
</feature>
<feature type="transmembrane region" description="Helical" evidence="6">
    <location>
        <begin position="71"/>
        <end position="92"/>
    </location>
</feature>
<dbReference type="GO" id="GO:0005886">
    <property type="term" value="C:plasma membrane"/>
    <property type="evidence" value="ECO:0007669"/>
    <property type="project" value="UniProtKB-SubCell"/>
</dbReference>
<dbReference type="STRING" id="235985.SAMN05414137_15016"/>
<dbReference type="PANTHER" id="PTHR30086">
    <property type="entry name" value="ARGININE EXPORTER PROTEIN ARGO"/>
    <property type="match status" value="1"/>
</dbReference>
<evidence type="ECO:0000256" key="4">
    <source>
        <dbReference type="ARBA" id="ARBA00022989"/>
    </source>
</evidence>
<dbReference type="EMBL" id="FOAZ01000050">
    <property type="protein sequence ID" value="SEM74011.1"/>
    <property type="molecule type" value="Genomic_DNA"/>
</dbReference>
<protein>
    <submittedName>
        <fullName evidence="7">Threonine/homoserine/homoserine lactone efflux protein</fullName>
    </submittedName>
</protein>
<dbReference type="Proteomes" id="UP000183015">
    <property type="component" value="Unassembled WGS sequence"/>
</dbReference>
<evidence type="ECO:0000256" key="1">
    <source>
        <dbReference type="ARBA" id="ARBA00004651"/>
    </source>
</evidence>
<evidence type="ECO:0000256" key="3">
    <source>
        <dbReference type="ARBA" id="ARBA00022692"/>
    </source>
</evidence>
<feature type="transmembrane region" description="Helical" evidence="6">
    <location>
        <begin position="112"/>
        <end position="135"/>
    </location>
</feature>
<dbReference type="AlphaFoldDB" id="A0A1H8ATA1"/>
<sequence length="212" mass="21721">MISPAAVGGVALVELGMALTPGPNMIHLASRAITQGRRAGLVSLSGTAVGFLCYLVAAAAGLSALFAAVPLAFLAVKLAGAAYLAHLAWTMLKPGGRSPFAPAQDLRPVSDLRLFSMGLLTNLLNPKIALLYAALLPQFMDPQAGPTWAQLLQLGAVQIVVGLTVNASIMLGAARVSRFLAGRPRVMTAQRVASGGLLGVFALRTALSGTPV</sequence>
<evidence type="ECO:0000256" key="6">
    <source>
        <dbReference type="SAM" id="Phobius"/>
    </source>
</evidence>
<keyword evidence="8" id="KW-1185">Reference proteome</keyword>
<dbReference type="PIRSF" id="PIRSF006324">
    <property type="entry name" value="LeuE"/>
    <property type="match status" value="1"/>
</dbReference>
<evidence type="ECO:0000313" key="7">
    <source>
        <dbReference type="EMBL" id="SEM74011.1"/>
    </source>
</evidence>
<dbReference type="OrthoDB" id="3175972at2"/>
<name>A0A1H8ATA1_STRJI</name>
<dbReference type="InterPro" id="IPR001123">
    <property type="entry name" value="LeuE-type"/>
</dbReference>
<keyword evidence="4 6" id="KW-1133">Transmembrane helix</keyword>
<keyword evidence="3 6" id="KW-0812">Transmembrane</keyword>
<accession>A0A1H8ATA1</accession>
<gene>
    <name evidence="7" type="ORF">SAMN05414137_15016</name>
</gene>
<keyword evidence="2" id="KW-1003">Cell membrane</keyword>
<keyword evidence="5 6" id="KW-0472">Membrane</keyword>
<dbReference type="PANTHER" id="PTHR30086:SF20">
    <property type="entry name" value="ARGININE EXPORTER PROTEIN ARGO-RELATED"/>
    <property type="match status" value="1"/>
</dbReference>
<evidence type="ECO:0000256" key="5">
    <source>
        <dbReference type="ARBA" id="ARBA00023136"/>
    </source>
</evidence>
<evidence type="ECO:0000256" key="2">
    <source>
        <dbReference type="ARBA" id="ARBA00022475"/>
    </source>
</evidence>
<proteinExistence type="predicted"/>
<evidence type="ECO:0000313" key="8">
    <source>
        <dbReference type="Proteomes" id="UP000183015"/>
    </source>
</evidence>
<feature type="transmembrane region" description="Helical" evidence="6">
    <location>
        <begin position="155"/>
        <end position="176"/>
    </location>
</feature>
<comment type="subcellular location">
    <subcellularLocation>
        <location evidence="1">Cell membrane</location>
        <topology evidence="1">Multi-pass membrane protein</topology>
    </subcellularLocation>
</comment>
<dbReference type="GO" id="GO:0015171">
    <property type="term" value="F:amino acid transmembrane transporter activity"/>
    <property type="evidence" value="ECO:0007669"/>
    <property type="project" value="TreeGrafter"/>
</dbReference>
<dbReference type="RefSeq" id="WP_042460894.1">
    <property type="nucleotide sequence ID" value="NZ_BBPN01000076.1"/>
</dbReference>
<feature type="transmembrane region" description="Helical" evidence="6">
    <location>
        <begin position="41"/>
        <end position="65"/>
    </location>
</feature>
<reference evidence="8" key="1">
    <citation type="submission" date="2016-10" db="EMBL/GenBank/DDBJ databases">
        <authorList>
            <person name="Varghese N."/>
        </authorList>
    </citation>
    <scope>NUCLEOTIDE SEQUENCE [LARGE SCALE GENOMIC DNA]</scope>
    <source>
        <strain evidence="8">DSM 45096 / BCRC 16803 / CGMCC 4.1857 / CIP 109030 / JCM 12277 / KCTC 19219 / NBRC 100920 / 33214</strain>
    </source>
</reference>
<dbReference type="Pfam" id="PF01810">
    <property type="entry name" value="LysE"/>
    <property type="match status" value="1"/>
</dbReference>
<dbReference type="eggNOG" id="COG1280">
    <property type="taxonomic scope" value="Bacteria"/>
</dbReference>
<organism evidence="7 8">
    <name type="scientific">Streptacidiphilus jiangxiensis</name>
    <dbReference type="NCBI Taxonomy" id="235985"/>
    <lineage>
        <taxon>Bacteria</taxon>
        <taxon>Bacillati</taxon>
        <taxon>Actinomycetota</taxon>
        <taxon>Actinomycetes</taxon>
        <taxon>Kitasatosporales</taxon>
        <taxon>Streptomycetaceae</taxon>
        <taxon>Streptacidiphilus</taxon>
    </lineage>
</organism>